<dbReference type="InterPro" id="IPR036034">
    <property type="entry name" value="PDZ_sf"/>
</dbReference>
<keyword evidence="2" id="KW-0378">Hydrolase</keyword>
<reference evidence="5" key="1">
    <citation type="journal article" date="2014" name="Int. J. Syst. Evol. Microbiol.">
        <title>Complete genome sequence of Corynebacterium casei LMG S-19264T (=DSM 44701T), isolated from a smear-ripened cheese.</title>
        <authorList>
            <consortium name="US DOE Joint Genome Institute (JGI-PGF)"/>
            <person name="Walter F."/>
            <person name="Albersmeier A."/>
            <person name="Kalinowski J."/>
            <person name="Ruckert C."/>
        </authorList>
    </citation>
    <scope>NUCLEOTIDE SEQUENCE</scope>
    <source>
        <strain evidence="5">CGMCC 1.15343</strain>
    </source>
</reference>
<dbReference type="Proteomes" id="UP000651668">
    <property type="component" value="Unassembled WGS sequence"/>
</dbReference>
<dbReference type="SUPFAM" id="SSF50494">
    <property type="entry name" value="Trypsin-like serine proteases"/>
    <property type="match status" value="1"/>
</dbReference>
<dbReference type="EMBL" id="BMIL01000009">
    <property type="protein sequence ID" value="GGC71755.1"/>
    <property type="molecule type" value="Genomic_DNA"/>
</dbReference>
<feature type="domain" description="PDZ" evidence="4">
    <location>
        <begin position="261"/>
        <end position="348"/>
    </location>
</feature>
<comment type="caution">
    <text evidence="5">The sequence shown here is derived from an EMBL/GenBank/DDBJ whole genome shotgun (WGS) entry which is preliminary data.</text>
</comment>
<name>A0A916UFF0_9SPHI</name>
<dbReference type="Pfam" id="PF13365">
    <property type="entry name" value="Trypsin_2"/>
    <property type="match status" value="1"/>
</dbReference>
<sequence>MKRSAILFLFVLTWVIIGIGFYFLNRNPSPTTDTPVVRVGSVSGDLSNHVDFVNAAQLVTPAVVHIKTRSSNGGGLGSGVIIAENGYIATNNHVIENAESITVILPDRREFVGELVGRDPNTDLALLKIKATKLPVVKLGNSDEVLVGEWVLAVGYPLTLSTTATAGIVSAKGRNIGIIETSQQQASQQGSSAIESFIQTDAAINPGNSGGALVNTRGELIGINAAIASMTGSYAGYAFAIPVNLAKKILDDFKQFGEVRRGLLGVSFPSPTTEDQFLKQQGIKPGTVNGVFITDIQPGSAAAEAGLKAGDIIQKIDGQQIFSSSEFSERIARHRPGDEVKLSYLRDGKERNTSAKLKREDRSRDLASRQSVSEMYEKLGARFTPLPSALKQQLGVNAGVVVTEVARNGVFGQIGIPPGTIIVYINGTEISSPKDIETALLEAGRSRIQILAIAPDGSKVAFNFSFGA</sequence>
<evidence type="ECO:0000256" key="1">
    <source>
        <dbReference type="ARBA" id="ARBA00022670"/>
    </source>
</evidence>
<proteinExistence type="predicted"/>
<dbReference type="Gene3D" id="2.40.10.120">
    <property type="match status" value="1"/>
</dbReference>
<protein>
    <submittedName>
        <fullName evidence="5">Type I deoxyribonuclease HsdR</fullName>
    </submittedName>
</protein>
<reference evidence="5" key="2">
    <citation type="submission" date="2020-09" db="EMBL/GenBank/DDBJ databases">
        <authorList>
            <person name="Sun Q."/>
            <person name="Zhou Y."/>
        </authorList>
    </citation>
    <scope>NUCLEOTIDE SEQUENCE</scope>
    <source>
        <strain evidence="5">CGMCC 1.15343</strain>
    </source>
</reference>
<dbReference type="Gene3D" id="2.30.42.10">
    <property type="match status" value="2"/>
</dbReference>
<evidence type="ECO:0000259" key="4">
    <source>
        <dbReference type="PROSITE" id="PS50106"/>
    </source>
</evidence>
<keyword evidence="3" id="KW-0812">Transmembrane</keyword>
<dbReference type="SMART" id="SM00228">
    <property type="entry name" value="PDZ"/>
    <property type="match status" value="2"/>
</dbReference>
<dbReference type="InterPro" id="IPR001940">
    <property type="entry name" value="Peptidase_S1C"/>
</dbReference>
<keyword evidence="1" id="KW-0645">Protease</keyword>
<keyword evidence="3" id="KW-0472">Membrane</keyword>
<dbReference type="PROSITE" id="PS50106">
    <property type="entry name" value="PDZ"/>
    <property type="match status" value="1"/>
</dbReference>
<feature type="transmembrane region" description="Helical" evidence="3">
    <location>
        <begin position="7"/>
        <end position="24"/>
    </location>
</feature>
<evidence type="ECO:0000256" key="3">
    <source>
        <dbReference type="SAM" id="Phobius"/>
    </source>
</evidence>
<dbReference type="InterPro" id="IPR009003">
    <property type="entry name" value="Peptidase_S1_PA"/>
</dbReference>
<dbReference type="GO" id="GO:0006508">
    <property type="term" value="P:proteolysis"/>
    <property type="evidence" value="ECO:0007669"/>
    <property type="project" value="UniProtKB-KW"/>
</dbReference>
<dbReference type="PANTHER" id="PTHR43343:SF3">
    <property type="entry name" value="PROTEASE DO-LIKE 8, CHLOROPLASTIC"/>
    <property type="match status" value="1"/>
</dbReference>
<evidence type="ECO:0000313" key="6">
    <source>
        <dbReference type="Proteomes" id="UP000651668"/>
    </source>
</evidence>
<dbReference type="GO" id="GO:0004252">
    <property type="term" value="F:serine-type endopeptidase activity"/>
    <property type="evidence" value="ECO:0007669"/>
    <property type="project" value="InterPro"/>
</dbReference>
<gene>
    <name evidence="5" type="ORF">GCM10011387_26610</name>
</gene>
<keyword evidence="3" id="KW-1133">Transmembrane helix</keyword>
<dbReference type="Pfam" id="PF13180">
    <property type="entry name" value="PDZ_2"/>
    <property type="match status" value="1"/>
</dbReference>
<dbReference type="SUPFAM" id="SSF50156">
    <property type="entry name" value="PDZ domain-like"/>
    <property type="match status" value="2"/>
</dbReference>
<accession>A0A916UFF0</accession>
<dbReference type="InterPro" id="IPR001478">
    <property type="entry name" value="PDZ"/>
</dbReference>
<keyword evidence="6" id="KW-1185">Reference proteome</keyword>
<dbReference type="PRINTS" id="PR00834">
    <property type="entry name" value="PROTEASES2C"/>
</dbReference>
<dbReference type="RefSeq" id="WP_188627413.1">
    <property type="nucleotide sequence ID" value="NZ_BMIL01000009.1"/>
</dbReference>
<dbReference type="PANTHER" id="PTHR43343">
    <property type="entry name" value="PEPTIDASE S12"/>
    <property type="match status" value="1"/>
</dbReference>
<organism evidence="5 6">
    <name type="scientific">Pedobacter quisquiliarum</name>
    <dbReference type="NCBI Taxonomy" id="1834438"/>
    <lineage>
        <taxon>Bacteria</taxon>
        <taxon>Pseudomonadati</taxon>
        <taxon>Bacteroidota</taxon>
        <taxon>Sphingobacteriia</taxon>
        <taxon>Sphingobacteriales</taxon>
        <taxon>Sphingobacteriaceae</taxon>
        <taxon>Pedobacter</taxon>
    </lineage>
</organism>
<evidence type="ECO:0000256" key="2">
    <source>
        <dbReference type="ARBA" id="ARBA00022801"/>
    </source>
</evidence>
<evidence type="ECO:0000313" key="5">
    <source>
        <dbReference type="EMBL" id="GGC71755.1"/>
    </source>
</evidence>
<dbReference type="AlphaFoldDB" id="A0A916UFF0"/>
<dbReference type="InterPro" id="IPR051201">
    <property type="entry name" value="Chloro_Bact_Ser_Proteases"/>
</dbReference>